<gene>
    <name evidence="2" type="ORF">C482_19264</name>
</gene>
<feature type="compositionally biased region" description="Low complexity" evidence="1">
    <location>
        <begin position="9"/>
        <end position="18"/>
    </location>
</feature>
<evidence type="ECO:0000313" key="3">
    <source>
        <dbReference type="Proteomes" id="UP000011693"/>
    </source>
</evidence>
<reference evidence="2 3" key="1">
    <citation type="journal article" date="2014" name="PLoS Genet.">
        <title>Phylogenetically driven sequencing of extremely halophilic archaea reveals strategies for static and dynamic osmo-response.</title>
        <authorList>
            <person name="Becker E.A."/>
            <person name="Seitzer P.M."/>
            <person name="Tritt A."/>
            <person name="Larsen D."/>
            <person name="Krusor M."/>
            <person name="Yao A.I."/>
            <person name="Wu D."/>
            <person name="Madern D."/>
            <person name="Eisen J.A."/>
            <person name="Darling A.E."/>
            <person name="Facciotti M.T."/>
        </authorList>
    </citation>
    <scope>NUCLEOTIDE SEQUENCE [LARGE SCALE GENOMIC DNA]</scope>
    <source>
        <strain evidence="2 3">JCM 10990</strain>
    </source>
</reference>
<dbReference type="RefSeq" id="WP_006169380.1">
    <property type="nucleotide sequence ID" value="NZ_AOIN01000098.1"/>
</dbReference>
<dbReference type="NCBIfam" id="NF041921">
    <property type="entry name" value="HVO_A0556"/>
    <property type="match status" value="1"/>
</dbReference>
<dbReference type="PATRIC" id="fig|1227492.4.peg.3828"/>
<evidence type="ECO:0000256" key="1">
    <source>
        <dbReference type="SAM" id="MobiDB-lite"/>
    </source>
</evidence>
<evidence type="ECO:0000313" key="2">
    <source>
        <dbReference type="EMBL" id="ELY93569.1"/>
    </source>
</evidence>
<protein>
    <recommendedName>
        <fullName evidence="4">Small CPxCG-related zinc finger protein</fullName>
    </recommendedName>
</protein>
<proteinExistence type="predicted"/>
<accession>M0A4U9</accession>
<sequence length="65" mass="6762">MAKSESGQHDAGQGQGQANPQLLSLLEGRPCPACATGQLESQQYKDNLAAVCDSCGTPQAQIWSS</sequence>
<organism evidence="2 3">
    <name type="scientific">Natrialba chahannaoensis JCM 10990</name>
    <dbReference type="NCBI Taxonomy" id="1227492"/>
    <lineage>
        <taxon>Archaea</taxon>
        <taxon>Methanobacteriati</taxon>
        <taxon>Methanobacteriota</taxon>
        <taxon>Stenosarchaea group</taxon>
        <taxon>Halobacteria</taxon>
        <taxon>Halobacteriales</taxon>
        <taxon>Natrialbaceae</taxon>
        <taxon>Natrialba</taxon>
    </lineage>
</organism>
<name>M0A4U9_9EURY</name>
<dbReference type="InterPro" id="IPR049681">
    <property type="entry name" value="HVO_A0556-like"/>
</dbReference>
<dbReference type="OrthoDB" id="245896at2157"/>
<comment type="caution">
    <text evidence="2">The sequence shown here is derived from an EMBL/GenBank/DDBJ whole genome shotgun (WGS) entry which is preliminary data.</text>
</comment>
<dbReference type="EMBL" id="AOIN01000098">
    <property type="protein sequence ID" value="ELY93569.1"/>
    <property type="molecule type" value="Genomic_DNA"/>
</dbReference>
<dbReference type="AlphaFoldDB" id="M0A4U9"/>
<dbReference type="Proteomes" id="UP000011693">
    <property type="component" value="Unassembled WGS sequence"/>
</dbReference>
<keyword evidence="3" id="KW-1185">Reference proteome</keyword>
<evidence type="ECO:0008006" key="4">
    <source>
        <dbReference type="Google" id="ProtNLM"/>
    </source>
</evidence>
<feature type="region of interest" description="Disordered" evidence="1">
    <location>
        <begin position="1"/>
        <end position="21"/>
    </location>
</feature>